<dbReference type="NCBIfam" id="TIGR00496">
    <property type="entry name" value="frr"/>
    <property type="match status" value="1"/>
</dbReference>
<evidence type="ECO:0000256" key="5">
    <source>
        <dbReference type="ARBA" id="ARBA00025050"/>
    </source>
</evidence>
<dbReference type="Pfam" id="PF01765">
    <property type="entry name" value="RRF"/>
    <property type="match status" value="1"/>
</dbReference>
<dbReference type="InterPro" id="IPR002661">
    <property type="entry name" value="Ribosome_recyc_fac"/>
</dbReference>
<dbReference type="AlphaFoldDB" id="A0A451D6M2"/>
<dbReference type="RefSeq" id="WP_154029209.1">
    <property type="nucleotide sequence ID" value="NZ_LR217710.1"/>
</dbReference>
<comment type="function">
    <text evidence="5 6">Responsible for the release of ribosomes from messenger RNA at the termination of protein biosynthesis. May increase the efficiency of translation by recycling ribosomes from one round of translation to another.</text>
</comment>
<dbReference type="FunFam" id="1.10.132.20:FF:000001">
    <property type="entry name" value="Ribosome-recycling factor"/>
    <property type="match status" value="1"/>
</dbReference>
<dbReference type="OrthoDB" id="9804006at2"/>
<gene>
    <name evidence="6 8" type="primary">frr</name>
    <name evidence="8" type="ORF">BUCICURV3402_152</name>
</gene>
<proteinExistence type="inferred from homology"/>
<dbReference type="EMBL" id="LR217710">
    <property type="protein sequence ID" value="VFP81446.1"/>
    <property type="molecule type" value="Genomic_DNA"/>
</dbReference>
<organism evidence="8 9">
    <name type="scientific">Buchnera aphidicola</name>
    <name type="common">Cinara curvipes</name>
    <dbReference type="NCBI Taxonomy" id="2518975"/>
    <lineage>
        <taxon>Bacteria</taxon>
        <taxon>Pseudomonadati</taxon>
        <taxon>Pseudomonadota</taxon>
        <taxon>Gammaproteobacteria</taxon>
        <taxon>Enterobacterales</taxon>
        <taxon>Erwiniaceae</taxon>
        <taxon>Buchnera</taxon>
    </lineage>
</organism>
<keyword evidence="4 6" id="KW-0648">Protein biosynthesis</keyword>
<dbReference type="GO" id="GO:0043023">
    <property type="term" value="F:ribosomal large subunit binding"/>
    <property type="evidence" value="ECO:0007669"/>
    <property type="project" value="TreeGrafter"/>
</dbReference>
<evidence type="ECO:0000256" key="2">
    <source>
        <dbReference type="ARBA" id="ARBA00005912"/>
    </source>
</evidence>
<dbReference type="Proteomes" id="UP000294344">
    <property type="component" value="Chromosome"/>
</dbReference>
<dbReference type="FunFam" id="3.30.1360.40:FF:000001">
    <property type="entry name" value="Ribosome-recycling factor"/>
    <property type="match status" value="1"/>
</dbReference>
<keyword evidence="3 6" id="KW-0963">Cytoplasm</keyword>
<comment type="subcellular location">
    <subcellularLocation>
        <location evidence="1 6">Cytoplasm</location>
    </subcellularLocation>
</comment>
<name>A0A451D6M2_9GAMM</name>
<dbReference type="PANTHER" id="PTHR20982">
    <property type="entry name" value="RIBOSOME RECYCLING FACTOR"/>
    <property type="match status" value="1"/>
</dbReference>
<evidence type="ECO:0000256" key="1">
    <source>
        <dbReference type="ARBA" id="ARBA00004496"/>
    </source>
</evidence>
<dbReference type="InterPro" id="IPR036191">
    <property type="entry name" value="RRF_sf"/>
</dbReference>
<accession>A0A451D6M2</accession>
<evidence type="ECO:0000313" key="8">
    <source>
        <dbReference type="EMBL" id="VFP81446.1"/>
    </source>
</evidence>
<dbReference type="SUPFAM" id="SSF55194">
    <property type="entry name" value="Ribosome recycling factor, RRF"/>
    <property type="match status" value="1"/>
</dbReference>
<dbReference type="InterPro" id="IPR023584">
    <property type="entry name" value="Ribosome_recyc_fac_dom"/>
</dbReference>
<dbReference type="Gene3D" id="1.10.132.20">
    <property type="entry name" value="Ribosome-recycling factor"/>
    <property type="match status" value="1"/>
</dbReference>
<evidence type="ECO:0000256" key="3">
    <source>
        <dbReference type="ARBA" id="ARBA00022490"/>
    </source>
</evidence>
<evidence type="ECO:0000256" key="6">
    <source>
        <dbReference type="HAMAP-Rule" id="MF_00040"/>
    </source>
</evidence>
<comment type="similarity">
    <text evidence="2 6">Belongs to the RRF family.</text>
</comment>
<evidence type="ECO:0000256" key="4">
    <source>
        <dbReference type="ARBA" id="ARBA00022917"/>
    </source>
</evidence>
<dbReference type="PANTHER" id="PTHR20982:SF3">
    <property type="entry name" value="MITOCHONDRIAL RIBOSOME RECYCLING FACTOR PSEUDO 1"/>
    <property type="match status" value="1"/>
</dbReference>
<evidence type="ECO:0000259" key="7">
    <source>
        <dbReference type="Pfam" id="PF01765"/>
    </source>
</evidence>
<sequence length="185" mass="21568">MINTIQEKVYIRMNKCFLLFQNDLNKIRTNHVTTSLLDDIFIDYYGTSTPLNQLSSITIENYNTLKITLFDISIKNIVEKSIMNSKLGLNPISSDSCIRVPVPKITESRRKDLIKVIRNDTENARIFIRNIRREANDHIKSLLKKKEITQDLEKEAKQNIQKNTNLFIKKINSILAMKEKELLTI</sequence>
<dbReference type="CDD" id="cd00520">
    <property type="entry name" value="RRF"/>
    <property type="match status" value="1"/>
</dbReference>
<evidence type="ECO:0000313" key="9">
    <source>
        <dbReference type="Proteomes" id="UP000294344"/>
    </source>
</evidence>
<dbReference type="Gene3D" id="3.30.1360.40">
    <property type="match status" value="1"/>
</dbReference>
<reference evidence="8 9" key="1">
    <citation type="submission" date="2019-02" db="EMBL/GenBank/DDBJ databases">
        <authorList>
            <person name="Manzano-Marin A."/>
            <person name="Manzano-Marin A."/>
        </authorList>
    </citation>
    <scope>NUCLEOTIDE SEQUENCE [LARGE SCALE GENOMIC DNA]</scope>
    <source>
        <strain evidence="8 9">BuCicurvipes</strain>
    </source>
</reference>
<dbReference type="GO" id="GO:0005829">
    <property type="term" value="C:cytosol"/>
    <property type="evidence" value="ECO:0007669"/>
    <property type="project" value="GOC"/>
</dbReference>
<dbReference type="GO" id="GO:0002184">
    <property type="term" value="P:cytoplasmic translational termination"/>
    <property type="evidence" value="ECO:0007669"/>
    <property type="project" value="TreeGrafter"/>
</dbReference>
<dbReference type="HAMAP" id="MF_00040">
    <property type="entry name" value="RRF"/>
    <property type="match status" value="1"/>
</dbReference>
<protein>
    <recommendedName>
        <fullName evidence="6">Ribosome-recycling factor</fullName>
        <shortName evidence="6">RRF</shortName>
    </recommendedName>
    <alternativeName>
        <fullName evidence="6">Ribosome-releasing factor</fullName>
    </alternativeName>
</protein>
<feature type="domain" description="Ribosome recycling factor" evidence="7">
    <location>
        <begin position="20"/>
        <end position="183"/>
    </location>
</feature>